<keyword evidence="2" id="KW-1185">Reference proteome</keyword>
<dbReference type="PANTHER" id="PTHR43881">
    <property type="entry name" value="GAMMA-GLUTAMYLTRANSPEPTIDASE (AFU_ORTHOLOGUE AFUA_4G13580)"/>
    <property type="match status" value="1"/>
</dbReference>
<dbReference type="InterPro" id="IPR052896">
    <property type="entry name" value="GGT-like_enzyme"/>
</dbReference>
<keyword evidence="1" id="KW-0378">Hydrolase</keyword>
<reference evidence="1 2" key="1">
    <citation type="submission" date="2016-10" db="EMBL/GenBank/DDBJ databases">
        <authorList>
            <person name="de Groot N.N."/>
        </authorList>
    </citation>
    <scope>NUCLEOTIDE SEQUENCE [LARGE SCALE GENOMIC DNA]</scope>
    <source>
        <strain evidence="1 2">ATCC 35022</strain>
    </source>
</reference>
<dbReference type="AlphaFoldDB" id="A0A1G6A6E4"/>
<gene>
    <name evidence="1" type="ORF">SAMN02982931_00192</name>
</gene>
<evidence type="ECO:0000313" key="1">
    <source>
        <dbReference type="EMBL" id="SDB03603.1"/>
    </source>
</evidence>
<dbReference type="Gene3D" id="3.60.20.40">
    <property type="match status" value="1"/>
</dbReference>
<dbReference type="EMBL" id="FMXQ01000001">
    <property type="protein sequence ID" value="SDB03603.1"/>
    <property type="molecule type" value="Genomic_DNA"/>
</dbReference>
<dbReference type="InterPro" id="IPR043137">
    <property type="entry name" value="GGT_ssub_C"/>
</dbReference>
<organism evidence="1 2">
    <name type="scientific">Bauldia litoralis</name>
    <dbReference type="NCBI Taxonomy" id="665467"/>
    <lineage>
        <taxon>Bacteria</taxon>
        <taxon>Pseudomonadati</taxon>
        <taxon>Pseudomonadota</taxon>
        <taxon>Alphaproteobacteria</taxon>
        <taxon>Hyphomicrobiales</taxon>
        <taxon>Kaistiaceae</taxon>
        <taxon>Bauldia</taxon>
    </lineage>
</organism>
<protein>
    <submittedName>
        <fullName evidence="1">Gamma-glutamyltranspeptidase / glutathione hydrolase</fullName>
    </submittedName>
</protein>
<proteinExistence type="predicted"/>
<dbReference type="InterPro" id="IPR043138">
    <property type="entry name" value="GGT_lsub"/>
</dbReference>
<evidence type="ECO:0000313" key="2">
    <source>
        <dbReference type="Proteomes" id="UP000199071"/>
    </source>
</evidence>
<dbReference type="SUPFAM" id="SSF56235">
    <property type="entry name" value="N-terminal nucleophile aminohydrolases (Ntn hydrolases)"/>
    <property type="match status" value="1"/>
</dbReference>
<accession>A0A1G6A6E4</accession>
<dbReference type="OrthoDB" id="9781342at2"/>
<dbReference type="STRING" id="665467.SAMN02982931_00192"/>
<sequence>MSETAVGENGMVVAPHRAAAEAGADVLRAGGNAVEAMIAAAASIAVVYPHMNGIGGDAFFLIAEQGKPPRVIDACGRAGSLATLERYSGKGHDTIPSRGADAALTVAGAVSGWILASEIAAALGGRMPRRDLLGAAIQQAKEGSAVTRSFVRCILDDRSEMTAVPGFADHYLIDGKPPEVGSLFVQERLADTLEQLSRAGFADFYRGDIAAEIAADLEAAEAPVTRDDLRRQEAVLRRPLSVPLADATLFNTPPPTQGLASLIILALFDRLGVKRGESFEHVHGLIEAAKQAFDVRDREIRDPDHAGDIDRYLDAGWLDETAARIDMKRAASQPAGNGDGDTIWMGAIDGNGLAVSFIQSLYWEFGSGVVLPKTGITWQNRGISFSLDPRSDNPLMPGRKPFHTLNPAFARFKDGRSMVYGSMGGDGQPQFQSAIFSRYARFGMEPAEAIAAPRWRWGRTWGEGQSGIEVENRFDPDLLSALERAGHTLNRLDEAYSDGMGHAGMIIRRADGRFSGASDPRCDGEAVPA</sequence>
<dbReference type="Proteomes" id="UP000199071">
    <property type="component" value="Unassembled WGS sequence"/>
</dbReference>
<name>A0A1G6A6E4_9HYPH</name>
<dbReference type="Pfam" id="PF01019">
    <property type="entry name" value="G_glu_transpept"/>
    <property type="match status" value="1"/>
</dbReference>
<dbReference type="PRINTS" id="PR01210">
    <property type="entry name" value="GGTRANSPTASE"/>
</dbReference>
<dbReference type="Gene3D" id="1.10.246.130">
    <property type="match status" value="1"/>
</dbReference>
<dbReference type="RefSeq" id="WP_090874342.1">
    <property type="nucleotide sequence ID" value="NZ_FMXQ01000001.1"/>
</dbReference>
<dbReference type="GO" id="GO:0016787">
    <property type="term" value="F:hydrolase activity"/>
    <property type="evidence" value="ECO:0007669"/>
    <property type="project" value="UniProtKB-KW"/>
</dbReference>
<dbReference type="InterPro" id="IPR029055">
    <property type="entry name" value="Ntn_hydrolases_N"/>
</dbReference>
<dbReference type="PANTHER" id="PTHR43881:SF5">
    <property type="entry name" value="GAMMA-GLUTAMYLTRANSPEPTIDASE"/>
    <property type="match status" value="1"/>
</dbReference>